<feature type="compositionally biased region" description="Basic and acidic residues" evidence="1">
    <location>
        <begin position="119"/>
        <end position="137"/>
    </location>
</feature>
<feature type="region of interest" description="Disordered" evidence="1">
    <location>
        <begin position="85"/>
        <end position="137"/>
    </location>
</feature>
<evidence type="ECO:0000256" key="1">
    <source>
        <dbReference type="SAM" id="MobiDB-lite"/>
    </source>
</evidence>
<name>A0A6J1PJM3_9HYME</name>
<dbReference type="AlphaFoldDB" id="A0A6J1PJM3"/>
<evidence type="ECO:0000313" key="2">
    <source>
        <dbReference type="Proteomes" id="UP000504618"/>
    </source>
</evidence>
<accession>A0A6J1PJM3</accession>
<keyword evidence="2" id="KW-1185">Reference proteome</keyword>
<proteinExistence type="predicted"/>
<evidence type="ECO:0000313" key="3">
    <source>
        <dbReference type="RefSeq" id="XP_024869430.1"/>
    </source>
</evidence>
<sequence>MIAATREGSFPRFSKNLRKVDSSECCVRRKPMQKHRRARSRDFPRCVKTGTIHAQRRLKDLPCFERNREDQRECRSCVREKMCARSGGRRNARRRCTEKSKETSQICNRQIEHSNSYNKSDDSLNKKDSTNTDVKAN</sequence>
<feature type="compositionally biased region" description="Polar residues" evidence="1">
    <location>
        <begin position="103"/>
        <end position="118"/>
    </location>
</feature>
<organism evidence="2 3">
    <name type="scientific">Temnothorax curvispinosus</name>
    <dbReference type="NCBI Taxonomy" id="300111"/>
    <lineage>
        <taxon>Eukaryota</taxon>
        <taxon>Metazoa</taxon>
        <taxon>Ecdysozoa</taxon>
        <taxon>Arthropoda</taxon>
        <taxon>Hexapoda</taxon>
        <taxon>Insecta</taxon>
        <taxon>Pterygota</taxon>
        <taxon>Neoptera</taxon>
        <taxon>Endopterygota</taxon>
        <taxon>Hymenoptera</taxon>
        <taxon>Apocrita</taxon>
        <taxon>Aculeata</taxon>
        <taxon>Formicoidea</taxon>
        <taxon>Formicidae</taxon>
        <taxon>Myrmicinae</taxon>
        <taxon>Temnothorax</taxon>
    </lineage>
</organism>
<protein>
    <submittedName>
        <fullName evidence="3">Uncharacterized protein LOC112453103</fullName>
    </submittedName>
</protein>
<reference evidence="3" key="1">
    <citation type="submission" date="2025-08" db="UniProtKB">
        <authorList>
            <consortium name="RefSeq"/>
        </authorList>
    </citation>
    <scope>IDENTIFICATION</scope>
    <source>
        <tissue evidence="3">Whole body</tissue>
    </source>
</reference>
<dbReference type="RefSeq" id="XP_024869430.1">
    <property type="nucleotide sequence ID" value="XM_025013662.1"/>
</dbReference>
<dbReference type="GeneID" id="112453103"/>
<gene>
    <name evidence="3" type="primary">LOC112453103</name>
</gene>
<dbReference type="OrthoDB" id="7551871at2759"/>
<dbReference type="Proteomes" id="UP000504618">
    <property type="component" value="Unplaced"/>
</dbReference>